<dbReference type="PANTHER" id="PTHR24064">
    <property type="entry name" value="SOLUTE CARRIER FAMILY 22 MEMBER"/>
    <property type="match status" value="1"/>
</dbReference>
<keyword evidence="4 5" id="KW-0472">Membrane</keyword>
<reference evidence="8" key="1">
    <citation type="submission" date="2022-10" db="EMBL/GenBank/DDBJ databases">
        <title>Genome assembly of Pristionchus species.</title>
        <authorList>
            <person name="Yoshida K."/>
            <person name="Sommer R.J."/>
        </authorList>
    </citation>
    <scope>NUCLEOTIDE SEQUENCE [LARGE SCALE GENOMIC DNA]</scope>
    <source>
        <strain evidence="8">RS5460</strain>
    </source>
</reference>
<proteinExistence type="predicted"/>
<feature type="non-terminal residue" evidence="7">
    <location>
        <position position="461"/>
    </location>
</feature>
<dbReference type="AlphaFoldDB" id="A0AAN5DBT6"/>
<dbReference type="GO" id="GO:0022857">
    <property type="term" value="F:transmembrane transporter activity"/>
    <property type="evidence" value="ECO:0007669"/>
    <property type="project" value="InterPro"/>
</dbReference>
<feature type="transmembrane region" description="Helical" evidence="5">
    <location>
        <begin position="400"/>
        <end position="421"/>
    </location>
</feature>
<evidence type="ECO:0000256" key="1">
    <source>
        <dbReference type="ARBA" id="ARBA00004141"/>
    </source>
</evidence>
<evidence type="ECO:0000256" key="4">
    <source>
        <dbReference type="ARBA" id="ARBA00023136"/>
    </source>
</evidence>
<dbReference type="SUPFAM" id="SSF103473">
    <property type="entry name" value="MFS general substrate transporter"/>
    <property type="match status" value="1"/>
</dbReference>
<gene>
    <name evidence="7" type="ORF">PMAYCL1PPCAC_30428</name>
</gene>
<name>A0AAN5DBT6_9BILA</name>
<evidence type="ECO:0000256" key="5">
    <source>
        <dbReference type="SAM" id="Phobius"/>
    </source>
</evidence>
<feature type="transmembrane region" description="Helical" evidence="5">
    <location>
        <begin position="341"/>
        <end position="359"/>
    </location>
</feature>
<dbReference type="InterPro" id="IPR011701">
    <property type="entry name" value="MFS"/>
</dbReference>
<feature type="transmembrane region" description="Helical" evidence="5">
    <location>
        <begin position="312"/>
        <end position="329"/>
    </location>
</feature>
<feature type="transmembrane region" description="Helical" evidence="5">
    <location>
        <begin position="172"/>
        <end position="193"/>
    </location>
</feature>
<feature type="domain" description="Major facilitator superfamily (MFS) profile" evidence="6">
    <location>
        <begin position="37"/>
        <end position="452"/>
    </location>
</feature>
<feature type="transmembrane region" description="Helical" evidence="5">
    <location>
        <begin position="199"/>
        <end position="224"/>
    </location>
</feature>
<evidence type="ECO:0000313" key="8">
    <source>
        <dbReference type="Proteomes" id="UP001328107"/>
    </source>
</evidence>
<dbReference type="Pfam" id="PF07690">
    <property type="entry name" value="MFS_1"/>
    <property type="match status" value="1"/>
</dbReference>
<organism evidence="7 8">
    <name type="scientific">Pristionchus mayeri</name>
    <dbReference type="NCBI Taxonomy" id="1317129"/>
    <lineage>
        <taxon>Eukaryota</taxon>
        <taxon>Metazoa</taxon>
        <taxon>Ecdysozoa</taxon>
        <taxon>Nematoda</taxon>
        <taxon>Chromadorea</taxon>
        <taxon>Rhabditida</taxon>
        <taxon>Rhabditina</taxon>
        <taxon>Diplogasteromorpha</taxon>
        <taxon>Diplogasteroidea</taxon>
        <taxon>Neodiplogasteridae</taxon>
        <taxon>Pristionchus</taxon>
    </lineage>
</organism>
<dbReference type="InterPro" id="IPR020846">
    <property type="entry name" value="MFS_dom"/>
</dbReference>
<dbReference type="Proteomes" id="UP001328107">
    <property type="component" value="Unassembled WGS sequence"/>
</dbReference>
<dbReference type="InterPro" id="IPR036259">
    <property type="entry name" value="MFS_trans_sf"/>
</dbReference>
<feature type="non-terminal residue" evidence="7">
    <location>
        <position position="1"/>
    </location>
</feature>
<evidence type="ECO:0000313" key="7">
    <source>
        <dbReference type="EMBL" id="GMR60233.1"/>
    </source>
</evidence>
<evidence type="ECO:0000259" key="6">
    <source>
        <dbReference type="PROSITE" id="PS50850"/>
    </source>
</evidence>
<evidence type="ECO:0000256" key="2">
    <source>
        <dbReference type="ARBA" id="ARBA00022692"/>
    </source>
</evidence>
<evidence type="ECO:0000256" key="3">
    <source>
        <dbReference type="ARBA" id="ARBA00022989"/>
    </source>
</evidence>
<comment type="caution">
    <text evidence="7">The sequence shown here is derived from an EMBL/GenBank/DDBJ whole genome shotgun (WGS) entry which is preliminary data.</text>
</comment>
<dbReference type="Gene3D" id="1.20.1250.20">
    <property type="entry name" value="MFS general substrate transporter like domains"/>
    <property type="match status" value="1"/>
</dbReference>
<feature type="transmembrane region" description="Helical" evidence="5">
    <location>
        <begin position="279"/>
        <end position="300"/>
    </location>
</feature>
<dbReference type="EMBL" id="BTRK01000006">
    <property type="protein sequence ID" value="GMR60233.1"/>
    <property type="molecule type" value="Genomic_DNA"/>
</dbReference>
<keyword evidence="8" id="KW-1185">Reference proteome</keyword>
<keyword evidence="3 5" id="KW-1133">Transmembrane helix</keyword>
<feature type="transmembrane region" description="Helical" evidence="5">
    <location>
        <begin position="427"/>
        <end position="447"/>
    </location>
</feature>
<comment type="subcellular location">
    <subcellularLocation>
        <location evidence="1">Membrane</location>
        <topology evidence="1">Multi-pass membrane protein</topology>
    </subcellularLocation>
</comment>
<dbReference type="PROSITE" id="PS50850">
    <property type="entry name" value="MFS"/>
    <property type="match status" value="1"/>
</dbReference>
<dbReference type="InterPro" id="IPR005829">
    <property type="entry name" value="Sugar_transporter_CS"/>
</dbReference>
<feature type="transmembrane region" description="Helical" evidence="5">
    <location>
        <begin position="365"/>
        <end position="388"/>
    </location>
</feature>
<feature type="transmembrane region" description="Helical" evidence="5">
    <location>
        <begin position="32"/>
        <end position="58"/>
    </location>
</feature>
<sequence>ISSMSSTPSSDKTPILTLTPEEFLCKLSQKSWYLHIILVICSFSWTVNCLTVMVSAFYDHVEPNSTFIPLSQELIQDPSLSFLRELTSSSFMIGNIVGGLTIAPLSDKVGRRPILLLCSCGQALSLLILSLAPDVYSFIGLRAIHGMFYTGNGQAAWVLAFESCPVSLRASAAFVFGMSWVAGYVVLLPIVIFAPSWRYIMFLSAIPCVLFVVAVFIMNCCSFVPESLQFLVMKGRNEQSEKWTKRIVEGPMLITMEDTQSTEAASPGGQSSFQKNKKIICCILLVGGLWICDSFDYFGLSFYSTKLGGNIYVNYAVLGLIEAPAYMVTHRLLNALPRRHVMSLSLGAAGVSFMILSLLKGGSVPSIICWTIGKLAISIVYLGVYVVGSEVFPTNVRNSALGICSVISRVGGVLAPYVVTLDRMNRLYPIFVFAAVAFTGAIFACLLPEIKVEKPARKVAE</sequence>
<protein>
    <recommendedName>
        <fullName evidence="6">Major facilitator superfamily (MFS) profile domain-containing protein</fullName>
    </recommendedName>
</protein>
<dbReference type="GO" id="GO:0016020">
    <property type="term" value="C:membrane"/>
    <property type="evidence" value="ECO:0007669"/>
    <property type="project" value="UniProtKB-SubCell"/>
</dbReference>
<accession>A0AAN5DBT6</accession>
<keyword evidence="2 5" id="KW-0812">Transmembrane</keyword>
<dbReference type="PROSITE" id="PS00216">
    <property type="entry name" value="SUGAR_TRANSPORT_1"/>
    <property type="match status" value="1"/>
</dbReference>